<name>T1I995_RHOPR</name>
<proteinExistence type="predicted"/>
<keyword evidence="2" id="KW-1185">Reference proteome</keyword>
<reference evidence="1" key="1">
    <citation type="submission" date="2015-05" db="UniProtKB">
        <authorList>
            <consortium name="EnsemblMetazoa"/>
        </authorList>
    </citation>
    <scope>IDENTIFICATION</scope>
</reference>
<sequence length="106" mass="12191">MNDQSVIKIENMLEAESEYIDLSLQGLDCNSHRFNQNFILKKAIELYHSYKEIISCSCTNHTISLIVTNAAYSWSTKAAYKISDFVNSYVDAYDKIVTQYPNCTKM</sequence>
<dbReference type="EMBL" id="ACPB03017049">
    <property type="status" value="NOT_ANNOTATED_CDS"/>
    <property type="molecule type" value="Genomic_DNA"/>
</dbReference>
<dbReference type="VEuPathDB" id="VectorBase:RPRC012867"/>
<dbReference type="Proteomes" id="UP000015103">
    <property type="component" value="Unassembled WGS sequence"/>
</dbReference>
<dbReference type="HOGENOM" id="CLU_2226424_0_0_1"/>
<dbReference type="AlphaFoldDB" id="T1I995"/>
<dbReference type="EnsemblMetazoa" id="RPRC012867-RA">
    <property type="protein sequence ID" value="RPRC012867-PA"/>
    <property type="gene ID" value="RPRC012867"/>
</dbReference>
<protein>
    <submittedName>
        <fullName evidence="1">Uncharacterized protein</fullName>
    </submittedName>
</protein>
<evidence type="ECO:0000313" key="2">
    <source>
        <dbReference type="Proteomes" id="UP000015103"/>
    </source>
</evidence>
<dbReference type="InterPro" id="IPR011993">
    <property type="entry name" value="PH-like_dom_sf"/>
</dbReference>
<accession>T1I995</accession>
<dbReference type="InParanoid" id="T1I995"/>
<evidence type="ECO:0000313" key="1">
    <source>
        <dbReference type="EnsemblMetazoa" id="RPRC012867-PA"/>
    </source>
</evidence>
<organism evidence="1 2">
    <name type="scientific">Rhodnius prolixus</name>
    <name type="common">Triatomid bug</name>
    <dbReference type="NCBI Taxonomy" id="13249"/>
    <lineage>
        <taxon>Eukaryota</taxon>
        <taxon>Metazoa</taxon>
        <taxon>Ecdysozoa</taxon>
        <taxon>Arthropoda</taxon>
        <taxon>Hexapoda</taxon>
        <taxon>Insecta</taxon>
        <taxon>Pterygota</taxon>
        <taxon>Neoptera</taxon>
        <taxon>Paraneoptera</taxon>
        <taxon>Hemiptera</taxon>
        <taxon>Heteroptera</taxon>
        <taxon>Panheteroptera</taxon>
        <taxon>Cimicomorpha</taxon>
        <taxon>Reduviidae</taxon>
        <taxon>Triatominae</taxon>
        <taxon>Rhodnius</taxon>
    </lineage>
</organism>
<dbReference type="Gene3D" id="2.30.29.30">
    <property type="entry name" value="Pleckstrin-homology domain (PH domain)/Phosphotyrosine-binding domain (PTB)"/>
    <property type="match status" value="1"/>
</dbReference>